<evidence type="ECO:0000259" key="2">
    <source>
        <dbReference type="PROSITE" id="PS50110"/>
    </source>
</evidence>
<dbReference type="RefSeq" id="WP_004333260.1">
    <property type="nucleotide sequence ID" value="NZ_AMXE01000004.1"/>
</dbReference>
<name>N6YFI4_THAL4</name>
<reference evidence="3 4" key="1">
    <citation type="submission" date="2012-09" db="EMBL/GenBank/DDBJ databases">
        <title>Draft Genome Sequences of 6 Strains from Genus Thauera.</title>
        <authorList>
            <person name="Liu B."/>
            <person name="Shapleigh J.P."/>
            <person name="Frostegard A.H."/>
        </authorList>
    </citation>
    <scope>NUCLEOTIDE SEQUENCE [LARGE SCALE GENOMIC DNA]</scope>
    <source>
        <strain evidence="4">47Lol / DSM 12138</strain>
    </source>
</reference>
<dbReference type="EMBL" id="AMXE01000004">
    <property type="protein sequence ID" value="ENO90275.1"/>
    <property type="molecule type" value="Genomic_DNA"/>
</dbReference>
<evidence type="ECO:0000256" key="1">
    <source>
        <dbReference type="PROSITE-ProRule" id="PRU00169"/>
    </source>
</evidence>
<dbReference type="eggNOG" id="COG0784">
    <property type="taxonomic scope" value="Bacteria"/>
</dbReference>
<dbReference type="SMART" id="SM00448">
    <property type="entry name" value="REC"/>
    <property type="match status" value="1"/>
</dbReference>
<dbReference type="PANTHER" id="PTHR44520:SF1">
    <property type="entry name" value="TWO-COMPONENT SYSTEM REGULATORY PROTEIN"/>
    <property type="match status" value="1"/>
</dbReference>
<dbReference type="Pfam" id="PF00072">
    <property type="entry name" value="Response_reg"/>
    <property type="match status" value="1"/>
</dbReference>
<dbReference type="STRING" id="1123367.GCA_000621305_02302"/>
<dbReference type="InterPro" id="IPR001789">
    <property type="entry name" value="Sig_transdc_resp-reg_receiver"/>
</dbReference>
<organism evidence="3 4">
    <name type="scientific">Thauera linaloolentis (strain DSM 12138 / JCM 21573 / CCUG 41526 / CIP 105981 / IAM 15112 / NBRC 102519 / 47Lol)</name>
    <dbReference type="NCBI Taxonomy" id="1123367"/>
    <lineage>
        <taxon>Bacteria</taxon>
        <taxon>Pseudomonadati</taxon>
        <taxon>Pseudomonadota</taxon>
        <taxon>Betaproteobacteria</taxon>
        <taxon>Rhodocyclales</taxon>
        <taxon>Zoogloeaceae</taxon>
        <taxon>Thauera</taxon>
    </lineage>
</organism>
<dbReference type="Gene3D" id="3.40.50.2300">
    <property type="match status" value="1"/>
</dbReference>
<dbReference type="SUPFAM" id="SSF52172">
    <property type="entry name" value="CheY-like"/>
    <property type="match status" value="1"/>
</dbReference>
<dbReference type="PROSITE" id="PS50110">
    <property type="entry name" value="RESPONSE_REGULATORY"/>
    <property type="match status" value="1"/>
</dbReference>
<gene>
    <name evidence="3" type="ORF">C666_02385</name>
</gene>
<dbReference type="OrthoDB" id="9793549at2"/>
<dbReference type="CDD" id="cd17557">
    <property type="entry name" value="REC_Rcp-like"/>
    <property type="match status" value="1"/>
</dbReference>
<feature type="domain" description="Response regulatory" evidence="2">
    <location>
        <begin position="6"/>
        <end position="134"/>
    </location>
</feature>
<proteinExistence type="predicted"/>
<comment type="caution">
    <text evidence="3">The sequence shown here is derived from an EMBL/GenBank/DDBJ whole genome shotgun (WGS) entry which is preliminary data.</text>
</comment>
<dbReference type="InterPro" id="IPR011006">
    <property type="entry name" value="CheY-like_superfamily"/>
</dbReference>
<protein>
    <submittedName>
        <fullName evidence="3">Response regulator receiver protein</fullName>
    </submittedName>
</protein>
<dbReference type="GO" id="GO:0000160">
    <property type="term" value="P:phosphorelay signal transduction system"/>
    <property type="evidence" value="ECO:0007669"/>
    <property type="project" value="InterPro"/>
</dbReference>
<dbReference type="PANTHER" id="PTHR44520">
    <property type="entry name" value="RESPONSE REGULATOR RCP1-RELATED"/>
    <property type="match status" value="1"/>
</dbReference>
<keyword evidence="4" id="KW-1185">Reference proteome</keyword>
<evidence type="ECO:0000313" key="4">
    <source>
        <dbReference type="Proteomes" id="UP000013232"/>
    </source>
</evidence>
<evidence type="ECO:0000313" key="3">
    <source>
        <dbReference type="EMBL" id="ENO90275.1"/>
    </source>
</evidence>
<keyword evidence="1" id="KW-0597">Phosphoprotein</keyword>
<dbReference type="AlphaFoldDB" id="N6YFI4"/>
<feature type="modified residue" description="4-aspartylphosphate" evidence="1">
    <location>
        <position position="67"/>
    </location>
</feature>
<sequence>MNNDRPILLVEDNPDDEALALHAFSKNEIANPVIVVHDGVEALDYLFGTGAPSSNKPGLLPAVVLLDLKLPRIDGLEVLRRIRADSRTTLLPVVVLTTSRESLDLQQAYNLGANSYVRKPVDFERFVQVIGLLGQYWLNINESSDASTRNGY</sequence>
<accession>N6YFI4</accession>
<dbReference type="Proteomes" id="UP000013232">
    <property type="component" value="Unassembled WGS sequence"/>
</dbReference>
<dbReference type="InterPro" id="IPR052893">
    <property type="entry name" value="TCS_response_regulator"/>
</dbReference>